<proteinExistence type="predicted"/>
<gene>
    <name evidence="2" type="ORF">HW555_012559</name>
</gene>
<name>A0A835G5P4_SPOEX</name>
<dbReference type="PANTHER" id="PTHR35268">
    <property type="entry name" value="PROTEIN CCSMST1"/>
    <property type="match status" value="1"/>
</dbReference>
<accession>A0A835G5P4</accession>
<dbReference type="Proteomes" id="UP000648187">
    <property type="component" value="Unassembled WGS sequence"/>
</dbReference>
<keyword evidence="1" id="KW-1133">Transmembrane helix</keyword>
<sequence>MKYFGRDFRTNRSFSNKIDASENEPIKFSTSQASRKSARPLVKRVNVDMPWYQPFSVVGSVAVFLIYFCVLREENDLDLEFNKTLYDRIKGLEKEQLLQSYRFNKEHGKNVDDIERRLKELEEQENKLISP</sequence>
<dbReference type="EMBL" id="JACKWZ010000473">
    <property type="protein sequence ID" value="KAF9407431.1"/>
    <property type="molecule type" value="Genomic_DNA"/>
</dbReference>
<evidence type="ECO:0000313" key="3">
    <source>
        <dbReference type="Proteomes" id="UP000648187"/>
    </source>
</evidence>
<feature type="transmembrane region" description="Helical" evidence="1">
    <location>
        <begin position="51"/>
        <end position="71"/>
    </location>
</feature>
<keyword evidence="1" id="KW-0812">Transmembrane</keyword>
<dbReference type="PANTHER" id="PTHR35268:SF1">
    <property type="entry name" value="UBIQUINOL-CYTOCHROME-C REDUCTASE COMPLEX ASSEMBLY FACTOR 4"/>
    <property type="match status" value="1"/>
</dbReference>
<dbReference type="InterPro" id="IPR029160">
    <property type="entry name" value="UQCC4"/>
</dbReference>
<evidence type="ECO:0000256" key="1">
    <source>
        <dbReference type="SAM" id="Phobius"/>
    </source>
</evidence>
<organism evidence="2 3">
    <name type="scientific">Spodoptera exigua</name>
    <name type="common">Beet armyworm</name>
    <name type="synonym">Noctua fulgens</name>
    <dbReference type="NCBI Taxonomy" id="7107"/>
    <lineage>
        <taxon>Eukaryota</taxon>
        <taxon>Metazoa</taxon>
        <taxon>Ecdysozoa</taxon>
        <taxon>Arthropoda</taxon>
        <taxon>Hexapoda</taxon>
        <taxon>Insecta</taxon>
        <taxon>Pterygota</taxon>
        <taxon>Neoptera</taxon>
        <taxon>Endopterygota</taxon>
        <taxon>Lepidoptera</taxon>
        <taxon>Glossata</taxon>
        <taxon>Ditrysia</taxon>
        <taxon>Noctuoidea</taxon>
        <taxon>Noctuidae</taxon>
        <taxon>Amphipyrinae</taxon>
        <taxon>Spodoptera</taxon>
    </lineage>
</organism>
<reference evidence="2" key="1">
    <citation type="submission" date="2020-08" db="EMBL/GenBank/DDBJ databases">
        <title>Spodoptera exigua strain:BAW_Kor-Di-RS1 Genome sequencing and assembly.</title>
        <authorList>
            <person name="Kim J."/>
            <person name="Nam H.Y."/>
            <person name="Kwon M."/>
            <person name="Choi J.H."/>
            <person name="Cho S.R."/>
            <person name="Kim G.-H."/>
        </authorList>
    </citation>
    <scope>NUCLEOTIDE SEQUENCE</scope>
    <source>
        <strain evidence="2">BAW_Kor-Di-RS1</strain>
        <tissue evidence="2">Whole-body</tissue>
    </source>
</reference>
<dbReference type="AlphaFoldDB" id="A0A835G5P4"/>
<dbReference type="Pfam" id="PF15013">
    <property type="entry name" value="CCSMST1"/>
    <property type="match status" value="1"/>
</dbReference>
<keyword evidence="1" id="KW-0472">Membrane</keyword>
<protein>
    <submittedName>
        <fullName evidence="2">Uncharacterized protein</fullName>
    </submittedName>
</protein>
<comment type="caution">
    <text evidence="2">The sequence shown here is derived from an EMBL/GenBank/DDBJ whole genome shotgun (WGS) entry which is preliminary data.</text>
</comment>
<keyword evidence="3" id="KW-1185">Reference proteome</keyword>
<evidence type="ECO:0000313" key="2">
    <source>
        <dbReference type="EMBL" id="KAF9407431.1"/>
    </source>
</evidence>